<dbReference type="Proteomes" id="UP000095743">
    <property type="component" value="Chromosome"/>
</dbReference>
<protein>
    <submittedName>
        <fullName evidence="1">Uncharacterized protein</fullName>
    </submittedName>
</protein>
<evidence type="ECO:0000313" key="1">
    <source>
        <dbReference type="EMBL" id="AOT69286.1"/>
    </source>
</evidence>
<organism evidence="1 2">
    <name type="scientific">Geosporobacter ferrireducens</name>
    <dbReference type="NCBI Taxonomy" id="1424294"/>
    <lineage>
        <taxon>Bacteria</taxon>
        <taxon>Bacillati</taxon>
        <taxon>Bacillota</taxon>
        <taxon>Clostridia</taxon>
        <taxon>Peptostreptococcales</taxon>
        <taxon>Thermotaleaceae</taxon>
        <taxon>Geosporobacter</taxon>
    </lineage>
</organism>
<accession>A0A1D8GEF1</accession>
<keyword evidence="2" id="KW-1185">Reference proteome</keyword>
<evidence type="ECO:0000313" key="2">
    <source>
        <dbReference type="Proteomes" id="UP000095743"/>
    </source>
</evidence>
<name>A0A1D8GEF1_9FIRM</name>
<gene>
    <name evidence="1" type="ORF">Gferi_06710</name>
</gene>
<dbReference type="AlphaFoldDB" id="A0A1D8GEF1"/>
<dbReference type="RefSeq" id="WP_069974852.1">
    <property type="nucleotide sequence ID" value="NZ_CP017269.1"/>
</dbReference>
<dbReference type="STRING" id="1424294.Gferi_06710"/>
<proteinExistence type="predicted"/>
<reference evidence="1 2" key="1">
    <citation type="submission" date="2016-09" db="EMBL/GenBank/DDBJ databases">
        <title>Genomic analysis reveals versatility of anaerobic energy metabolism of Geosporobacter ferrireducens IRF9 of phylum Firmicutes.</title>
        <authorList>
            <person name="Kim S.-J."/>
        </authorList>
    </citation>
    <scope>NUCLEOTIDE SEQUENCE [LARGE SCALE GENOMIC DNA]</scope>
    <source>
        <strain evidence="1 2">IRF9</strain>
    </source>
</reference>
<dbReference type="KEGG" id="gfe:Gferi_06710"/>
<dbReference type="EMBL" id="CP017269">
    <property type="protein sequence ID" value="AOT69286.1"/>
    <property type="molecule type" value="Genomic_DNA"/>
</dbReference>
<dbReference type="OrthoDB" id="1842465at2"/>
<sequence length="218" mass="25337">MNINDQVLAFGELSHDLLFHKIPAEKYMYYIDRSIKEGISAARQYIRRDIRSLYMEKNIEIRYADGSSAFLGIRFRAQFHLGKKKSSVTIYRNSLAELAKMSSLEGGGQLTYEKALDIHLCHEFFHYHEYITGKAVSETLDPVVTLKLPFFTRKANISRCSEIAAHAFSKQMLGLEYMPNIYDYIYLMHTKQLPPDYLQALVKRFQIETKGGRCHIHK</sequence>